<dbReference type="Gene3D" id="1.10.10.10">
    <property type="entry name" value="Winged helix-like DNA-binding domain superfamily/Winged helix DNA-binding domain"/>
    <property type="match status" value="1"/>
</dbReference>
<dbReference type="GO" id="GO:0009190">
    <property type="term" value="P:cyclic nucleotide biosynthetic process"/>
    <property type="evidence" value="ECO:0007669"/>
    <property type="project" value="InterPro"/>
</dbReference>
<dbReference type="InterPro" id="IPR016032">
    <property type="entry name" value="Sig_transdc_resp-reg_C-effctor"/>
</dbReference>
<sequence>MLASMSEIDPRADTPALDWSDLGVGDGMNEPLPTGTVTLLLADVQGSTQLWDSQPQEMTAAIAKLDQTLARLVGAHHGMRPVEQGEGDSFVIAFSRASDAVACALALQRAPLAPLRLRIGVHTGEVQLRDENNYVGPAINRTARLRELAHGGQTVLSGTTGDLVADTLADGAWLNDLGIHALRDLPRPERVVQLCHPDLRNEFPPLRHRESVVSQRLPAQLTSFVGRAAEMREVRGLLAQHRFVTLTGAGGAGKTRLAVQIAASVAADYADGIWYVDLAPLADADLVPITTARALGLPDQPGRSPEKSLLQFVGDHHMLVVLDNCEHVLDASAGLTGALLGGCPRLTVLATSREPIGVSGEVTWRVPSLSFDDDATRLFADRASNARPGFTVDDDNAAAVYEICRRLDGMPLAIELAAARVRALSPHEILAGLQDRFRLLTGGSRTSVRRQQTLRASVDWSHALLTEPERILFRRLGVFMGGFDRDACRKVVCDQDLASHQVLDVLALLIDKSLVTAESAGGPMRYRLLETIRQYAQEKLGECPEVVAIRDRHREHYADLAAAVDAPGDERLELLLDRAQAEIDNLRAAFAWSRENSDTNGALQLATSLQPLWLTRGGLREGSDWLDAGLADAERQGAEVSPRAMARALADKAFLDNMRDPESLARAQRSLAIARELDDPALLVRTLTACGRLAAWNAELARPYLSEAEDLARAMGDRWRLAQILYSKALTATVGTGDPAAAVAAATEGRDLADAIGDQGYSRGCRWCLIAAQWVFGDVTGAAARLRELMNEADAAHALIWQVSARERLGHVSAHTGQPDEGRALAGDALDGAAEIGRYMEGVVYSSLAYAALAGGDIDAATEAGDAARERFGDWPLASTTAKPWAQVALARGDLTSTRRFAEEDVAAGVGWFTVQALTTRARVALAENEPGQAERDAHDALTRAVELRAHLFVPDLLECLAQLAHLAGSPPEAARLFGAADAVRRRTGIVRFRVYDADYQASLEQTRNALTDKEFDAAWAAGAALSTEEAIAYARRGRGERKRPPTGWDSLTPTERDVVRLVAEGLGNKDIGERLFISPRTVQTHLTHVYAKLGITSRMQLAQEAARRSVLD</sequence>
<comment type="caution">
    <text evidence="7">The sequence shown here is derived from an EMBL/GenBank/DDBJ whole genome shotgun (WGS) entry which is preliminary data.</text>
</comment>
<dbReference type="Gene3D" id="3.30.70.1230">
    <property type="entry name" value="Nucleotide cyclase"/>
    <property type="match status" value="2"/>
</dbReference>
<dbReference type="GO" id="GO:0003677">
    <property type="term" value="F:DNA binding"/>
    <property type="evidence" value="ECO:0007669"/>
    <property type="project" value="UniProtKB-KW"/>
</dbReference>
<evidence type="ECO:0000313" key="7">
    <source>
        <dbReference type="EMBL" id="MDV7013474.1"/>
    </source>
</evidence>
<dbReference type="SMART" id="SM00421">
    <property type="entry name" value="HTH_LUXR"/>
    <property type="match status" value="1"/>
</dbReference>
<dbReference type="InterPro" id="IPR011990">
    <property type="entry name" value="TPR-like_helical_dom_sf"/>
</dbReference>
<evidence type="ECO:0000256" key="3">
    <source>
        <dbReference type="ARBA" id="ARBA00023163"/>
    </source>
</evidence>
<dbReference type="SUPFAM" id="SSF46894">
    <property type="entry name" value="C-terminal effector domain of the bipartite response regulators"/>
    <property type="match status" value="1"/>
</dbReference>
<proteinExistence type="predicted"/>
<evidence type="ECO:0000256" key="2">
    <source>
        <dbReference type="ARBA" id="ARBA00023125"/>
    </source>
</evidence>
<dbReference type="GO" id="GO:0004016">
    <property type="term" value="F:adenylate cyclase activity"/>
    <property type="evidence" value="ECO:0007669"/>
    <property type="project" value="UniProtKB-ARBA"/>
</dbReference>
<name>A0AAE4RCU0_MYCIT</name>
<dbReference type="PROSITE" id="PS00622">
    <property type="entry name" value="HTH_LUXR_1"/>
    <property type="match status" value="1"/>
</dbReference>
<dbReference type="PANTHER" id="PTHR47691:SF3">
    <property type="entry name" value="HTH-TYPE TRANSCRIPTIONAL REGULATOR RV0890C-RELATED"/>
    <property type="match status" value="1"/>
</dbReference>
<dbReference type="Gene3D" id="1.25.40.10">
    <property type="entry name" value="Tetratricopeptide repeat domain"/>
    <property type="match status" value="1"/>
</dbReference>
<dbReference type="Pfam" id="PF00211">
    <property type="entry name" value="Guanylate_cyc"/>
    <property type="match status" value="1"/>
</dbReference>
<keyword evidence="3" id="KW-0804">Transcription</keyword>
<keyword evidence="4" id="KW-0175">Coiled coil</keyword>
<dbReference type="EMBL" id="JAWLLD010000014">
    <property type="protein sequence ID" value="MDV7013474.1"/>
    <property type="molecule type" value="Genomic_DNA"/>
</dbReference>
<evidence type="ECO:0000259" key="5">
    <source>
        <dbReference type="PROSITE" id="PS50043"/>
    </source>
</evidence>
<dbReference type="InterPro" id="IPR036388">
    <property type="entry name" value="WH-like_DNA-bd_sf"/>
</dbReference>
<dbReference type="CDD" id="cd07302">
    <property type="entry name" value="CHD"/>
    <property type="match status" value="1"/>
</dbReference>
<dbReference type="Gene3D" id="3.40.50.300">
    <property type="entry name" value="P-loop containing nucleotide triphosphate hydrolases"/>
    <property type="match status" value="1"/>
</dbReference>
<dbReference type="GO" id="GO:0006355">
    <property type="term" value="P:regulation of DNA-templated transcription"/>
    <property type="evidence" value="ECO:0007669"/>
    <property type="project" value="InterPro"/>
</dbReference>
<dbReference type="InterPro" id="IPR058852">
    <property type="entry name" value="HTH_77"/>
</dbReference>
<dbReference type="InterPro" id="IPR001054">
    <property type="entry name" value="A/G_cyclase"/>
</dbReference>
<dbReference type="PROSITE" id="PS50125">
    <property type="entry name" value="GUANYLATE_CYCLASE_2"/>
    <property type="match status" value="1"/>
</dbReference>
<evidence type="ECO:0000313" key="8">
    <source>
        <dbReference type="Proteomes" id="UP001187143"/>
    </source>
</evidence>
<dbReference type="FunFam" id="1.10.10.10:FF:000553">
    <property type="entry name" value="Transcriptional regulator, LuxR family"/>
    <property type="match status" value="1"/>
</dbReference>
<dbReference type="AlphaFoldDB" id="A0AAE4RCU0"/>
<evidence type="ECO:0000256" key="4">
    <source>
        <dbReference type="SAM" id="Coils"/>
    </source>
</evidence>
<protein>
    <submittedName>
        <fullName evidence="7">LuxR C-terminal-related transcriptional regulator</fullName>
    </submittedName>
</protein>
<dbReference type="RefSeq" id="WP_225324234.1">
    <property type="nucleotide sequence ID" value="NZ_JAWLLC010000013.1"/>
</dbReference>
<dbReference type="PANTHER" id="PTHR47691">
    <property type="entry name" value="REGULATOR-RELATED"/>
    <property type="match status" value="1"/>
</dbReference>
<keyword evidence="2" id="KW-0238">DNA-binding</keyword>
<dbReference type="PRINTS" id="PR00038">
    <property type="entry name" value="HTHLUXR"/>
</dbReference>
<dbReference type="PROSITE" id="PS50043">
    <property type="entry name" value="HTH_LUXR_2"/>
    <property type="match status" value="1"/>
</dbReference>
<dbReference type="CDD" id="cd06170">
    <property type="entry name" value="LuxR_C_like"/>
    <property type="match status" value="1"/>
</dbReference>
<gene>
    <name evidence="7" type="ORF">R4F53_14380</name>
</gene>
<dbReference type="SUPFAM" id="SSF48452">
    <property type="entry name" value="TPR-like"/>
    <property type="match status" value="1"/>
</dbReference>
<keyword evidence="1" id="KW-0805">Transcription regulation</keyword>
<evidence type="ECO:0000259" key="6">
    <source>
        <dbReference type="PROSITE" id="PS50125"/>
    </source>
</evidence>
<dbReference type="Proteomes" id="UP001187143">
    <property type="component" value="Unassembled WGS sequence"/>
</dbReference>
<organism evidence="7 8">
    <name type="scientific">Mycobacterium intracellulare</name>
    <dbReference type="NCBI Taxonomy" id="1767"/>
    <lineage>
        <taxon>Bacteria</taxon>
        <taxon>Bacillati</taxon>
        <taxon>Actinomycetota</taxon>
        <taxon>Actinomycetes</taxon>
        <taxon>Mycobacteriales</taxon>
        <taxon>Mycobacteriaceae</taxon>
        <taxon>Mycobacterium</taxon>
        <taxon>Mycobacterium avium complex (MAC)</taxon>
    </lineage>
</organism>
<dbReference type="SUPFAM" id="SSF55073">
    <property type="entry name" value="Nucleotide cyclase"/>
    <property type="match status" value="1"/>
</dbReference>
<dbReference type="Pfam" id="PF25872">
    <property type="entry name" value="HTH_77"/>
    <property type="match status" value="1"/>
</dbReference>
<reference evidence="7" key="1">
    <citation type="submission" date="2023-10" db="EMBL/GenBank/DDBJ databases">
        <title>Characterization and genome sequence of Mycobacterium intracellulare ABSURDO, a novel pathogenic isolate with three colony morphotypes that vary in growth and acid-fastness.</title>
        <authorList>
            <person name="Jude B.A."/>
            <person name="Robinson R.T."/>
        </authorList>
    </citation>
    <scope>NUCLEOTIDE SEQUENCE</scope>
    <source>
        <strain evidence="7">ABSURDO Component B</strain>
    </source>
</reference>
<feature type="domain" description="Guanylate cyclase" evidence="6">
    <location>
        <begin position="38"/>
        <end position="146"/>
    </location>
</feature>
<dbReference type="InterPro" id="IPR027417">
    <property type="entry name" value="P-loop_NTPase"/>
</dbReference>
<feature type="coiled-coil region" evidence="4">
    <location>
        <begin position="569"/>
        <end position="596"/>
    </location>
</feature>
<dbReference type="SUPFAM" id="SSF52540">
    <property type="entry name" value="P-loop containing nucleoside triphosphate hydrolases"/>
    <property type="match status" value="1"/>
</dbReference>
<dbReference type="Pfam" id="PF00196">
    <property type="entry name" value="GerE"/>
    <property type="match status" value="1"/>
</dbReference>
<evidence type="ECO:0000256" key="1">
    <source>
        <dbReference type="ARBA" id="ARBA00023015"/>
    </source>
</evidence>
<dbReference type="GO" id="GO:0035556">
    <property type="term" value="P:intracellular signal transduction"/>
    <property type="evidence" value="ECO:0007669"/>
    <property type="project" value="InterPro"/>
</dbReference>
<accession>A0AAE4RCU0</accession>
<feature type="domain" description="HTH luxR-type" evidence="5">
    <location>
        <begin position="1045"/>
        <end position="1110"/>
    </location>
</feature>
<dbReference type="InterPro" id="IPR000792">
    <property type="entry name" value="Tscrpt_reg_LuxR_C"/>
</dbReference>
<dbReference type="InterPro" id="IPR029787">
    <property type="entry name" value="Nucleotide_cyclase"/>
</dbReference>